<comment type="caution">
    <text evidence="5">The sequence shown here is derived from an EMBL/GenBank/DDBJ whole genome shotgun (WGS) entry which is preliminary data.</text>
</comment>
<evidence type="ECO:0000259" key="4">
    <source>
        <dbReference type="Pfam" id="PF04542"/>
    </source>
</evidence>
<name>X0TPC1_9ZZZZ</name>
<dbReference type="PANTHER" id="PTHR43133">
    <property type="entry name" value="RNA POLYMERASE ECF-TYPE SIGMA FACTO"/>
    <property type="match status" value="1"/>
</dbReference>
<reference evidence="5" key="1">
    <citation type="journal article" date="2014" name="Front. Microbiol.">
        <title>High frequency of phylogenetically diverse reductive dehalogenase-homologous genes in deep subseafloor sedimentary metagenomes.</title>
        <authorList>
            <person name="Kawai M."/>
            <person name="Futagami T."/>
            <person name="Toyoda A."/>
            <person name="Takaki Y."/>
            <person name="Nishi S."/>
            <person name="Hori S."/>
            <person name="Arai W."/>
            <person name="Tsubouchi T."/>
            <person name="Morono Y."/>
            <person name="Uchiyama I."/>
            <person name="Ito T."/>
            <person name="Fujiyama A."/>
            <person name="Inagaki F."/>
            <person name="Takami H."/>
        </authorList>
    </citation>
    <scope>NUCLEOTIDE SEQUENCE</scope>
    <source>
        <strain evidence="5">Expedition CK06-06</strain>
    </source>
</reference>
<keyword evidence="2" id="KW-0731">Sigma factor</keyword>
<dbReference type="GO" id="GO:0006352">
    <property type="term" value="P:DNA-templated transcription initiation"/>
    <property type="evidence" value="ECO:0007669"/>
    <property type="project" value="InterPro"/>
</dbReference>
<evidence type="ECO:0000313" key="5">
    <source>
        <dbReference type="EMBL" id="GAF95084.1"/>
    </source>
</evidence>
<dbReference type="InterPro" id="IPR014284">
    <property type="entry name" value="RNA_pol_sigma-70_dom"/>
</dbReference>
<protein>
    <recommendedName>
        <fullName evidence="4">RNA polymerase sigma-70 region 2 domain-containing protein</fullName>
    </recommendedName>
</protein>
<keyword evidence="3" id="KW-0804">Transcription</keyword>
<dbReference type="InterPro" id="IPR013325">
    <property type="entry name" value="RNA_pol_sigma_r2"/>
</dbReference>
<dbReference type="InterPro" id="IPR007627">
    <property type="entry name" value="RNA_pol_sigma70_r2"/>
</dbReference>
<organism evidence="5">
    <name type="scientific">marine sediment metagenome</name>
    <dbReference type="NCBI Taxonomy" id="412755"/>
    <lineage>
        <taxon>unclassified sequences</taxon>
        <taxon>metagenomes</taxon>
        <taxon>ecological metagenomes</taxon>
    </lineage>
</organism>
<accession>X0TPC1</accession>
<sequence length="179" mass="20863">MINIQKLIVETLNGDDRAYEKIYNIYKEKVSKFLYKKYSYNSEHDDDVSEILFKVFQKLKDYDSTKSKFDTWVIMIAKNYMIDKSRKHTPIYVSFTSNTFTADNIAFTTNSTPTFNMVEPPSYLNSPHDTLETSDSLDFISNKISVNDFSMLTMNSEGYSYNEIAKEFNSNESKISNKL</sequence>
<proteinExistence type="predicted"/>
<evidence type="ECO:0000256" key="3">
    <source>
        <dbReference type="ARBA" id="ARBA00023163"/>
    </source>
</evidence>
<dbReference type="InterPro" id="IPR039425">
    <property type="entry name" value="RNA_pol_sigma-70-like"/>
</dbReference>
<feature type="domain" description="RNA polymerase sigma-70 region 2" evidence="4">
    <location>
        <begin position="23"/>
        <end position="88"/>
    </location>
</feature>
<evidence type="ECO:0000256" key="1">
    <source>
        <dbReference type="ARBA" id="ARBA00023015"/>
    </source>
</evidence>
<dbReference type="Pfam" id="PF04542">
    <property type="entry name" value="Sigma70_r2"/>
    <property type="match status" value="1"/>
</dbReference>
<feature type="non-terminal residue" evidence="5">
    <location>
        <position position="179"/>
    </location>
</feature>
<gene>
    <name evidence="5" type="ORF">S01H1_21473</name>
</gene>
<dbReference type="EMBL" id="BARS01011910">
    <property type="protein sequence ID" value="GAF95084.1"/>
    <property type="molecule type" value="Genomic_DNA"/>
</dbReference>
<dbReference type="SUPFAM" id="SSF88946">
    <property type="entry name" value="Sigma2 domain of RNA polymerase sigma factors"/>
    <property type="match status" value="1"/>
</dbReference>
<dbReference type="Gene3D" id="1.10.1740.10">
    <property type="match status" value="1"/>
</dbReference>
<dbReference type="NCBIfam" id="TIGR02937">
    <property type="entry name" value="sigma70-ECF"/>
    <property type="match status" value="1"/>
</dbReference>
<evidence type="ECO:0000256" key="2">
    <source>
        <dbReference type="ARBA" id="ARBA00023082"/>
    </source>
</evidence>
<keyword evidence="1" id="KW-0805">Transcription regulation</keyword>
<dbReference type="PANTHER" id="PTHR43133:SF60">
    <property type="entry name" value="RNA POLYMERASE SIGMA FACTOR SIGV"/>
    <property type="match status" value="1"/>
</dbReference>
<dbReference type="GO" id="GO:0016987">
    <property type="term" value="F:sigma factor activity"/>
    <property type="evidence" value="ECO:0007669"/>
    <property type="project" value="UniProtKB-KW"/>
</dbReference>
<dbReference type="AlphaFoldDB" id="X0TPC1"/>